<organism evidence="2 3">
    <name type="scientific">Capronia coronata CBS 617.96</name>
    <dbReference type="NCBI Taxonomy" id="1182541"/>
    <lineage>
        <taxon>Eukaryota</taxon>
        <taxon>Fungi</taxon>
        <taxon>Dikarya</taxon>
        <taxon>Ascomycota</taxon>
        <taxon>Pezizomycotina</taxon>
        <taxon>Eurotiomycetes</taxon>
        <taxon>Chaetothyriomycetidae</taxon>
        <taxon>Chaetothyriales</taxon>
        <taxon>Herpotrichiellaceae</taxon>
        <taxon>Capronia</taxon>
    </lineage>
</organism>
<feature type="compositionally biased region" description="Basic and acidic residues" evidence="1">
    <location>
        <begin position="234"/>
        <end position="253"/>
    </location>
</feature>
<feature type="compositionally biased region" description="Basic residues" evidence="1">
    <location>
        <begin position="278"/>
        <end position="287"/>
    </location>
</feature>
<accession>W9ZFX8</accession>
<dbReference type="HOGENOM" id="CLU_043296_0_0_1"/>
<dbReference type="Proteomes" id="UP000019484">
    <property type="component" value="Unassembled WGS sequence"/>
</dbReference>
<dbReference type="OrthoDB" id="427960at2759"/>
<dbReference type="GeneID" id="19156682"/>
<dbReference type="STRING" id="1182541.W9ZFX8"/>
<dbReference type="AlphaFoldDB" id="W9ZFX8"/>
<feature type="region of interest" description="Disordered" evidence="1">
    <location>
        <begin position="1"/>
        <end position="101"/>
    </location>
</feature>
<feature type="compositionally biased region" description="Polar residues" evidence="1">
    <location>
        <begin position="1"/>
        <end position="22"/>
    </location>
</feature>
<dbReference type="RefSeq" id="XP_007720883.1">
    <property type="nucleotide sequence ID" value="XM_007722693.1"/>
</dbReference>
<reference evidence="2 3" key="1">
    <citation type="submission" date="2013-03" db="EMBL/GenBank/DDBJ databases">
        <title>The Genome Sequence of Capronia coronata CBS 617.96.</title>
        <authorList>
            <consortium name="The Broad Institute Genomics Platform"/>
            <person name="Cuomo C."/>
            <person name="de Hoog S."/>
            <person name="Gorbushina A."/>
            <person name="Walker B."/>
            <person name="Young S.K."/>
            <person name="Zeng Q."/>
            <person name="Gargeya S."/>
            <person name="Fitzgerald M."/>
            <person name="Haas B."/>
            <person name="Abouelleil A."/>
            <person name="Allen A.W."/>
            <person name="Alvarado L."/>
            <person name="Arachchi H.M."/>
            <person name="Berlin A.M."/>
            <person name="Chapman S.B."/>
            <person name="Gainer-Dewar J."/>
            <person name="Goldberg J."/>
            <person name="Griggs A."/>
            <person name="Gujja S."/>
            <person name="Hansen M."/>
            <person name="Howarth C."/>
            <person name="Imamovic A."/>
            <person name="Ireland A."/>
            <person name="Larimer J."/>
            <person name="McCowan C."/>
            <person name="Murphy C."/>
            <person name="Pearson M."/>
            <person name="Poon T.W."/>
            <person name="Priest M."/>
            <person name="Roberts A."/>
            <person name="Saif S."/>
            <person name="Shea T."/>
            <person name="Sisk P."/>
            <person name="Sykes S."/>
            <person name="Wortman J."/>
            <person name="Nusbaum C."/>
            <person name="Birren B."/>
        </authorList>
    </citation>
    <scope>NUCLEOTIDE SEQUENCE [LARGE SCALE GENOMIC DNA]</scope>
    <source>
        <strain evidence="2 3">CBS 617.96</strain>
    </source>
</reference>
<keyword evidence="3" id="KW-1185">Reference proteome</keyword>
<evidence type="ECO:0000313" key="2">
    <source>
        <dbReference type="EMBL" id="EXJ93389.1"/>
    </source>
</evidence>
<sequence>MAGFSTPNARSQQPAKQMSSRLLNMKFMQRSAASTPTAGTTQTPSTEPASKRRRIESSTASSPAPSAPATPSSTPSATNATHAGAVTVTRGGISTFSRGDGADTEWVLDLKMAFPGGANSKSNGQVTAQSNGATGSRFSSIHGLNGEDSDEEDIEGGDEDEDIWANQPCGRQTYGSFKQKGKPRTTHATPSEHNDADLSSASEDSDGDSEADPADHDHSHRRTPSRKRPKKASKNVDSDEEMRQVRRAIEQKHRNMAGTPITAGGRGQKRGREDGNYKSRKKSRKTI</sequence>
<dbReference type="EMBL" id="AMWN01000002">
    <property type="protein sequence ID" value="EXJ93389.1"/>
    <property type="molecule type" value="Genomic_DNA"/>
</dbReference>
<feature type="compositionally biased region" description="Basic residues" evidence="1">
    <location>
        <begin position="219"/>
        <end position="233"/>
    </location>
</feature>
<feature type="compositionally biased region" description="Low complexity" evidence="1">
    <location>
        <begin position="57"/>
        <end position="81"/>
    </location>
</feature>
<proteinExistence type="predicted"/>
<dbReference type="eggNOG" id="ENOG502SC34">
    <property type="taxonomic scope" value="Eukaryota"/>
</dbReference>
<gene>
    <name evidence="2" type="ORF">A1O1_01781</name>
</gene>
<comment type="caution">
    <text evidence="2">The sequence shown here is derived from an EMBL/GenBank/DDBJ whole genome shotgun (WGS) entry which is preliminary data.</text>
</comment>
<feature type="region of interest" description="Disordered" evidence="1">
    <location>
        <begin position="114"/>
        <end position="287"/>
    </location>
</feature>
<feature type="compositionally biased region" description="Low complexity" evidence="1">
    <location>
        <begin position="31"/>
        <end position="48"/>
    </location>
</feature>
<feature type="compositionally biased region" description="Acidic residues" evidence="1">
    <location>
        <begin position="203"/>
        <end position="212"/>
    </location>
</feature>
<protein>
    <submittedName>
        <fullName evidence="2">Uncharacterized protein</fullName>
    </submittedName>
</protein>
<evidence type="ECO:0000313" key="3">
    <source>
        <dbReference type="Proteomes" id="UP000019484"/>
    </source>
</evidence>
<feature type="compositionally biased region" description="Acidic residues" evidence="1">
    <location>
        <begin position="147"/>
        <end position="163"/>
    </location>
</feature>
<feature type="compositionally biased region" description="Polar residues" evidence="1">
    <location>
        <begin position="119"/>
        <end position="139"/>
    </location>
</feature>
<name>W9ZFX8_9EURO</name>
<evidence type="ECO:0000256" key="1">
    <source>
        <dbReference type="SAM" id="MobiDB-lite"/>
    </source>
</evidence>